<proteinExistence type="predicted"/>
<dbReference type="EMBL" id="CAADFR010000245">
    <property type="protein sequence ID" value="VFK45716.1"/>
    <property type="molecule type" value="Genomic_DNA"/>
</dbReference>
<evidence type="ECO:0000313" key="3">
    <source>
        <dbReference type="EMBL" id="VFK49863.1"/>
    </source>
</evidence>
<evidence type="ECO:0000256" key="1">
    <source>
        <dbReference type="SAM" id="MobiDB-lite"/>
    </source>
</evidence>
<name>A0A450YW08_9GAMM</name>
<organism evidence="2">
    <name type="scientific">Candidatus Kentrum sp. SD</name>
    <dbReference type="NCBI Taxonomy" id="2126332"/>
    <lineage>
        <taxon>Bacteria</taxon>
        <taxon>Pseudomonadati</taxon>
        <taxon>Pseudomonadota</taxon>
        <taxon>Gammaproteobacteria</taxon>
        <taxon>Candidatus Kentrum</taxon>
    </lineage>
</organism>
<dbReference type="AlphaFoldDB" id="A0A450YW08"/>
<dbReference type="EMBL" id="CAADHB010000253">
    <property type="protein sequence ID" value="VFK81208.1"/>
    <property type="molecule type" value="Genomic_DNA"/>
</dbReference>
<reference evidence="2" key="1">
    <citation type="submission" date="2019-02" db="EMBL/GenBank/DDBJ databases">
        <authorList>
            <person name="Gruber-Vodicka R. H."/>
            <person name="Seah K. B. B."/>
        </authorList>
    </citation>
    <scope>NUCLEOTIDE SEQUENCE</scope>
    <source>
        <strain evidence="4">BECK_S127</strain>
        <strain evidence="3">BECK_S1320</strain>
        <strain evidence="2">BECK_S1321</strain>
    </source>
</reference>
<dbReference type="EMBL" id="CAADFU010000263">
    <property type="protein sequence ID" value="VFK49863.1"/>
    <property type="molecule type" value="Genomic_DNA"/>
</dbReference>
<gene>
    <name evidence="4" type="ORF">BECKSD772D_GA0070982_12532</name>
    <name evidence="3" type="ORF">BECKSD772E_GA0070983_12632</name>
    <name evidence="2" type="ORF">BECKSD772F_GA0070984_12452</name>
</gene>
<protein>
    <submittedName>
        <fullName evidence="2">Uncharacterized protein</fullName>
    </submittedName>
</protein>
<accession>A0A450YW08</accession>
<feature type="region of interest" description="Disordered" evidence="1">
    <location>
        <begin position="175"/>
        <end position="195"/>
    </location>
</feature>
<sequence>MEYFPDARHRHKDRLDVIKPGFERLGRFIRRVFGRPAPAQEIEPLHFRQVAQPDYPIQNRSLLEEIEKQNQSSSDEELLSDVLSYARSTNRNIKEFKSSFNKGKIASAVSSLDPFFSRGKEGWNHPNVNTQLLRNLADRHRNIRYHWTPEQYRESFKQQGIVPQLDQMSKIAPNMEEGSDVDSQDSYDPADRPQKINSNNIRLWQNETAVSPEHSLYSRTWSLGDENLPKEQRLENFYENEAGEFVPKRSYYTKPKYSENAEMLDSLNRNPTLGAKFGGRKYGRNNPLLIKFHPNTQEIPDKRVGSTEGVYFQGKTYEGNPHFTNTPVPKNQILNFNTSRTLLDELSDLETASFK</sequence>
<evidence type="ECO:0000313" key="2">
    <source>
        <dbReference type="EMBL" id="VFK45716.1"/>
    </source>
</evidence>
<evidence type="ECO:0000313" key="4">
    <source>
        <dbReference type="EMBL" id="VFK81208.1"/>
    </source>
</evidence>